<gene>
    <name evidence="3" type="ORF">HK097_004812</name>
</gene>
<evidence type="ECO:0000256" key="2">
    <source>
        <dbReference type="SAM" id="MobiDB-lite"/>
    </source>
</evidence>
<dbReference type="EMBL" id="JADGJD010002275">
    <property type="protein sequence ID" value="KAJ3033533.1"/>
    <property type="molecule type" value="Genomic_DNA"/>
</dbReference>
<evidence type="ECO:0000313" key="4">
    <source>
        <dbReference type="Proteomes" id="UP001212841"/>
    </source>
</evidence>
<accession>A0AAD5WWI8</accession>
<protein>
    <submittedName>
        <fullName evidence="3">Uncharacterized protein</fullName>
    </submittedName>
</protein>
<keyword evidence="1" id="KW-0175">Coiled coil</keyword>
<comment type="caution">
    <text evidence="3">The sequence shown here is derived from an EMBL/GenBank/DDBJ whole genome shotgun (WGS) entry which is preliminary data.</text>
</comment>
<feature type="non-terminal residue" evidence="3">
    <location>
        <position position="1"/>
    </location>
</feature>
<evidence type="ECO:0000256" key="1">
    <source>
        <dbReference type="SAM" id="Coils"/>
    </source>
</evidence>
<proteinExistence type="predicted"/>
<sequence>PLRSPLRTPRQIPPTTSPDAPADPQSDAHEPAPIVVRLKVPQLRRSTRIPIIMAKKEEKQRRKALSLELEEALLRAKAARRKVKKVVGSVMLRNVGAGVVAPDGLALAGAAE</sequence>
<reference evidence="3" key="1">
    <citation type="submission" date="2020-05" db="EMBL/GenBank/DDBJ databases">
        <title>Phylogenomic resolution of chytrid fungi.</title>
        <authorList>
            <person name="Stajich J.E."/>
            <person name="Amses K."/>
            <person name="Simmons R."/>
            <person name="Seto K."/>
            <person name="Myers J."/>
            <person name="Bonds A."/>
            <person name="Quandt C.A."/>
            <person name="Barry K."/>
            <person name="Liu P."/>
            <person name="Grigoriev I."/>
            <person name="Longcore J.E."/>
            <person name="James T.Y."/>
        </authorList>
    </citation>
    <scope>NUCLEOTIDE SEQUENCE</scope>
    <source>
        <strain evidence="3">JEL0318</strain>
    </source>
</reference>
<dbReference type="Proteomes" id="UP001212841">
    <property type="component" value="Unassembled WGS sequence"/>
</dbReference>
<feature type="region of interest" description="Disordered" evidence="2">
    <location>
        <begin position="1"/>
        <end position="33"/>
    </location>
</feature>
<evidence type="ECO:0000313" key="3">
    <source>
        <dbReference type="EMBL" id="KAJ3033533.1"/>
    </source>
</evidence>
<dbReference type="AlphaFoldDB" id="A0AAD5WWI8"/>
<feature type="coiled-coil region" evidence="1">
    <location>
        <begin position="55"/>
        <end position="82"/>
    </location>
</feature>
<keyword evidence="4" id="KW-1185">Reference proteome</keyword>
<name>A0AAD5WWI8_9FUNG</name>
<organism evidence="3 4">
    <name type="scientific">Rhizophlyctis rosea</name>
    <dbReference type="NCBI Taxonomy" id="64517"/>
    <lineage>
        <taxon>Eukaryota</taxon>
        <taxon>Fungi</taxon>
        <taxon>Fungi incertae sedis</taxon>
        <taxon>Chytridiomycota</taxon>
        <taxon>Chytridiomycota incertae sedis</taxon>
        <taxon>Chytridiomycetes</taxon>
        <taxon>Rhizophlyctidales</taxon>
        <taxon>Rhizophlyctidaceae</taxon>
        <taxon>Rhizophlyctis</taxon>
    </lineage>
</organism>